<dbReference type="AlphaFoldDB" id="A0A1Q9LFD3"/>
<dbReference type="OrthoDB" id="342444at2"/>
<protein>
    <submittedName>
        <fullName evidence="1">N-acetyltransferase</fullName>
    </submittedName>
</protein>
<dbReference type="Gene3D" id="3.40.630.30">
    <property type="match status" value="1"/>
</dbReference>
<proteinExistence type="predicted"/>
<evidence type="ECO:0000313" key="1">
    <source>
        <dbReference type="EMBL" id="OLR90715.1"/>
    </source>
</evidence>
<gene>
    <name evidence="1" type="ORF">BJP25_29415</name>
</gene>
<reference evidence="1 2" key="1">
    <citation type="submission" date="2016-10" db="EMBL/GenBank/DDBJ databases">
        <title>The Draft Genome Sequence of Actinokineospora bangkokensis 44EHWT reveals the biosynthetic pathway of antifungal compounds Thailandins with unusual extender unit butylmalonyl-CoA.</title>
        <authorList>
            <person name="Greule A."/>
            <person name="Intra B."/>
            <person name="Flemming S."/>
            <person name="Rommel M.G."/>
            <person name="Panbangred W."/>
            <person name="Bechthold A."/>
        </authorList>
    </citation>
    <scope>NUCLEOTIDE SEQUENCE [LARGE SCALE GENOMIC DNA]</scope>
    <source>
        <strain evidence="1 2">44EHW</strain>
    </source>
</reference>
<dbReference type="EMBL" id="MKQR01000026">
    <property type="protein sequence ID" value="OLR90715.1"/>
    <property type="molecule type" value="Genomic_DNA"/>
</dbReference>
<accession>A0A1Q9LFD3</accession>
<dbReference type="RefSeq" id="WP_075977384.1">
    <property type="nucleotide sequence ID" value="NZ_MKQR01000026.1"/>
</dbReference>
<dbReference type="STRING" id="1193682.BJP25_29415"/>
<name>A0A1Q9LFD3_9PSEU</name>
<keyword evidence="1" id="KW-0808">Transferase</keyword>
<dbReference type="GO" id="GO:0016740">
    <property type="term" value="F:transferase activity"/>
    <property type="evidence" value="ECO:0007669"/>
    <property type="project" value="UniProtKB-KW"/>
</dbReference>
<keyword evidence="2" id="KW-1185">Reference proteome</keyword>
<dbReference type="Proteomes" id="UP000186040">
    <property type="component" value="Unassembled WGS sequence"/>
</dbReference>
<evidence type="ECO:0000313" key="2">
    <source>
        <dbReference type="Proteomes" id="UP000186040"/>
    </source>
</evidence>
<comment type="caution">
    <text evidence="1">The sequence shown here is derived from an EMBL/GenBank/DDBJ whole genome shotgun (WGS) entry which is preliminary data.</text>
</comment>
<organism evidence="1 2">
    <name type="scientific">Actinokineospora bangkokensis</name>
    <dbReference type="NCBI Taxonomy" id="1193682"/>
    <lineage>
        <taxon>Bacteria</taxon>
        <taxon>Bacillati</taxon>
        <taxon>Actinomycetota</taxon>
        <taxon>Actinomycetes</taxon>
        <taxon>Pseudonocardiales</taxon>
        <taxon>Pseudonocardiaceae</taxon>
        <taxon>Actinokineospora</taxon>
    </lineage>
</organism>
<sequence>MDLAITTLAARPDLEPLLDEFPSGWPTFMQQDATGSLYYAATTQHYAEHVLMAYDADHPERLVAKAYTVPFHWDGDLPAGGWDAVITRSAVDRLIGRDPDHVSALEILVQTDLRGTGLSAVMLGAMRANARRLGFTELVAPVRPNHKHKHPHAPIDEYAHRVRDDGLPKDPWLRVHVRAGGRIDSVAPYSMTISAPLASWREWTGLPFDTDGEVLVPEALTPVRVDPRDGTATYIEPNVWVRHDC</sequence>